<dbReference type="Gene3D" id="3.30.870.10">
    <property type="entry name" value="Endonuclease Chain A"/>
    <property type="match status" value="1"/>
</dbReference>
<gene>
    <name evidence="2" type="ORF">ACFP2T_47805</name>
</gene>
<organism evidence="2 3">
    <name type="scientific">Plantactinospora solaniradicis</name>
    <dbReference type="NCBI Taxonomy" id="1723736"/>
    <lineage>
        <taxon>Bacteria</taxon>
        <taxon>Bacillati</taxon>
        <taxon>Actinomycetota</taxon>
        <taxon>Actinomycetes</taxon>
        <taxon>Micromonosporales</taxon>
        <taxon>Micromonosporaceae</taxon>
        <taxon>Plantactinospora</taxon>
    </lineage>
</organism>
<comment type="caution">
    <text evidence="2">The sequence shown here is derived from an EMBL/GenBank/DDBJ whole genome shotgun (WGS) entry which is preliminary data.</text>
</comment>
<evidence type="ECO:0000313" key="2">
    <source>
        <dbReference type="EMBL" id="MFC6023846.1"/>
    </source>
</evidence>
<dbReference type="SUPFAM" id="SSF56024">
    <property type="entry name" value="Phospholipase D/nuclease"/>
    <property type="match status" value="1"/>
</dbReference>
<reference evidence="3" key="1">
    <citation type="journal article" date="2019" name="Int. J. Syst. Evol. Microbiol.">
        <title>The Global Catalogue of Microorganisms (GCM) 10K type strain sequencing project: providing services to taxonomists for standard genome sequencing and annotation.</title>
        <authorList>
            <consortium name="The Broad Institute Genomics Platform"/>
            <consortium name="The Broad Institute Genome Sequencing Center for Infectious Disease"/>
            <person name="Wu L."/>
            <person name="Ma J."/>
        </authorList>
    </citation>
    <scope>NUCLEOTIDE SEQUENCE [LARGE SCALE GENOMIC DNA]</scope>
    <source>
        <strain evidence="3">ZS-35-S2</strain>
    </source>
</reference>
<feature type="domain" description="PLD phosphodiesterase" evidence="1">
    <location>
        <begin position="9"/>
        <end position="36"/>
    </location>
</feature>
<evidence type="ECO:0000313" key="3">
    <source>
        <dbReference type="Proteomes" id="UP001596203"/>
    </source>
</evidence>
<dbReference type="PROSITE" id="PS50035">
    <property type="entry name" value="PLD"/>
    <property type="match status" value="1"/>
</dbReference>
<dbReference type="Pfam" id="PF13091">
    <property type="entry name" value="PLDc_2"/>
    <property type="match status" value="1"/>
</dbReference>
<dbReference type="EMBL" id="JBHSPR010000132">
    <property type="protein sequence ID" value="MFC6023846.1"/>
    <property type="molecule type" value="Genomic_DNA"/>
</dbReference>
<keyword evidence="3" id="KW-1185">Reference proteome</keyword>
<dbReference type="InterPro" id="IPR001736">
    <property type="entry name" value="PLipase_D/transphosphatidylase"/>
</dbReference>
<proteinExistence type="predicted"/>
<dbReference type="Proteomes" id="UP001596203">
    <property type="component" value="Unassembled WGS sequence"/>
</dbReference>
<dbReference type="RefSeq" id="WP_377434733.1">
    <property type="nucleotide sequence ID" value="NZ_JBHSPR010000132.1"/>
</dbReference>
<sequence>MPTKEFDGTRVRSHAKFLAIDHRFLLVTSANFSWSAEHVNVEFGLLIDDRHLTEAVEREMLEAEDQLYERLHYPGPGQPRRA</sequence>
<evidence type="ECO:0000259" key="1">
    <source>
        <dbReference type="PROSITE" id="PS50035"/>
    </source>
</evidence>
<accession>A0ABW1KPX9</accession>
<name>A0ABW1KPX9_9ACTN</name>
<dbReference type="InterPro" id="IPR025202">
    <property type="entry name" value="PLD-like_dom"/>
</dbReference>
<protein>
    <submittedName>
        <fullName evidence="2">Phospholipase D-like domain-containing protein</fullName>
    </submittedName>
</protein>